<keyword evidence="1" id="KW-0175">Coiled coil</keyword>
<dbReference type="Gene3D" id="2.40.30.170">
    <property type="match status" value="1"/>
</dbReference>
<dbReference type="Proteomes" id="UP000634206">
    <property type="component" value="Unassembled WGS sequence"/>
</dbReference>
<dbReference type="PANTHER" id="PTHR30438:SF2">
    <property type="entry name" value="MEMBRANE PROTEIN"/>
    <property type="match status" value="1"/>
</dbReference>
<dbReference type="Gene3D" id="1.10.287.470">
    <property type="entry name" value="Helix hairpin bin"/>
    <property type="match status" value="1"/>
</dbReference>
<evidence type="ECO:0000313" key="4">
    <source>
        <dbReference type="Proteomes" id="UP000634206"/>
    </source>
</evidence>
<keyword evidence="2" id="KW-0472">Membrane</keyword>
<evidence type="ECO:0000256" key="1">
    <source>
        <dbReference type="SAM" id="Coils"/>
    </source>
</evidence>
<keyword evidence="2" id="KW-0812">Transmembrane</keyword>
<comment type="caution">
    <text evidence="3">The sequence shown here is derived from an EMBL/GenBank/DDBJ whole genome shotgun (WGS) entry which is preliminary data.</text>
</comment>
<evidence type="ECO:0000313" key="3">
    <source>
        <dbReference type="EMBL" id="MBK1855314.1"/>
    </source>
</evidence>
<dbReference type="EMBL" id="JAENIG010000006">
    <property type="protein sequence ID" value="MBK1855314.1"/>
    <property type="molecule type" value="Genomic_DNA"/>
</dbReference>
<dbReference type="AlphaFoldDB" id="A0AAE2VE31"/>
<dbReference type="SUPFAM" id="SSF111369">
    <property type="entry name" value="HlyD-like secretion proteins"/>
    <property type="match status" value="1"/>
</dbReference>
<dbReference type="GO" id="GO:0005886">
    <property type="term" value="C:plasma membrane"/>
    <property type="evidence" value="ECO:0007669"/>
    <property type="project" value="TreeGrafter"/>
</dbReference>
<keyword evidence="4" id="KW-1185">Reference proteome</keyword>
<name>A0AAE2VE31_9BACT</name>
<keyword evidence="2" id="KW-1133">Transmembrane helix</keyword>
<gene>
    <name evidence="3" type="ORF">JIN83_10115</name>
</gene>
<evidence type="ECO:0000256" key="2">
    <source>
        <dbReference type="SAM" id="Phobius"/>
    </source>
</evidence>
<dbReference type="Gene3D" id="2.40.50.100">
    <property type="match status" value="1"/>
</dbReference>
<protein>
    <submittedName>
        <fullName evidence="3">HlyD family efflux transporter periplasmic adaptor subunit</fullName>
    </submittedName>
</protein>
<proteinExistence type="predicted"/>
<organism evidence="3 4">
    <name type="scientific">Oceaniferula flava</name>
    <dbReference type="NCBI Taxonomy" id="2800421"/>
    <lineage>
        <taxon>Bacteria</taxon>
        <taxon>Pseudomonadati</taxon>
        <taxon>Verrucomicrobiota</taxon>
        <taxon>Verrucomicrobiia</taxon>
        <taxon>Verrucomicrobiales</taxon>
        <taxon>Verrucomicrobiaceae</taxon>
        <taxon>Oceaniferula</taxon>
    </lineage>
</organism>
<dbReference type="PANTHER" id="PTHR30438">
    <property type="entry name" value="36 KDA ANTIGEN-RELATED"/>
    <property type="match status" value="1"/>
</dbReference>
<feature type="coiled-coil region" evidence="1">
    <location>
        <begin position="97"/>
        <end position="131"/>
    </location>
</feature>
<dbReference type="RefSeq" id="WP_309489927.1">
    <property type="nucleotide sequence ID" value="NZ_JAENIG010000006.1"/>
</dbReference>
<sequence length="342" mass="37161">MKIKQCTAPRGSVTRKLPLILILLALVAGGIWYLTREPESELPAGIVSGNGRIEADQVDISTKYPGRVSEILVDEGELVKPGQVLARMDDAEIKTQLARAKAQLASAKESIKEAEALIAQKKSSLTLAEQELQRALPLVEKGVMSQRVGEQRKALLDSAKAALAAAMAHLETAKSTTLAAEATVNQIQVQLDECVLKSTTQGRVLYRLAETGEVLGAGGKILTLLDLSEIHMEVFLPSADSGKIAIGSEARITLDAASSEYAIPAVVSFVSPEAQFTPKQVETLNERQKLMFRVHIRIPQELVLRHIDKVKTGVRGMGYIRLDDSVAWPEALEKRYPGDQPK</sequence>
<feature type="transmembrane region" description="Helical" evidence="2">
    <location>
        <begin position="17"/>
        <end position="34"/>
    </location>
</feature>
<reference evidence="3" key="1">
    <citation type="submission" date="2021-01" db="EMBL/GenBank/DDBJ databases">
        <title>Modified the classification status of verrucomicrobia.</title>
        <authorList>
            <person name="Feng X."/>
        </authorList>
    </citation>
    <scope>NUCLEOTIDE SEQUENCE</scope>
    <source>
        <strain evidence="3">5K15</strain>
    </source>
</reference>
<accession>A0AAE2VE31</accession>